<evidence type="ECO:0000256" key="3">
    <source>
        <dbReference type="ARBA" id="ARBA00005493"/>
    </source>
</evidence>
<dbReference type="Pfam" id="PF04055">
    <property type="entry name" value="Radical_SAM"/>
    <property type="match status" value="1"/>
</dbReference>
<name>A0A7C4VDN6_9DEIN</name>
<organism evidence="18">
    <name type="scientific">Oceanithermus profundus</name>
    <dbReference type="NCBI Taxonomy" id="187137"/>
    <lineage>
        <taxon>Bacteria</taxon>
        <taxon>Thermotogati</taxon>
        <taxon>Deinococcota</taxon>
        <taxon>Deinococci</taxon>
        <taxon>Thermales</taxon>
        <taxon>Thermaceae</taxon>
        <taxon>Oceanithermus</taxon>
    </lineage>
</organism>
<dbReference type="Proteomes" id="UP000885759">
    <property type="component" value="Unassembled WGS sequence"/>
</dbReference>
<keyword evidence="11 16" id="KW-0408">Iron</keyword>
<evidence type="ECO:0000256" key="4">
    <source>
        <dbReference type="ARBA" id="ARBA00011245"/>
    </source>
</evidence>
<feature type="binding site" evidence="16">
    <location>
        <position position="68"/>
    </location>
    <ligand>
        <name>[4Fe-4S] cluster</name>
        <dbReference type="ChEBI" id="CHEBI:49883"/>
        <note>4Fe-4S-S-AdoMet</note>
    </ligand>
</feature>
<feature type="binding site" evidence="15">
    <location>
        <position position="119"/>
    </location>
    <ligand>
        <name>S-adenosyl-L-methionine</name>
        <dbReference type="ChEBI" id="CHEBI:59789"/>
        <label>1</label>
    </ligand>
</feature>
<dbReference type="InterPro" id="IPR058240">
    <property type="entry name" value="rSAM_sf"/>
</dbReference>
<comment type="pathway">
    <text evidence="2">Porphyrin-containing compound metabolism; protoporphyrin-IX biosynthesis; protoporphyrinogen-IX from coproporphyrinogen-III (AdoMet route): step 1/1.</text>
</comment>
<comment type="caution">
    <text evidence="18">The sequence shown here is derived from an EMBL/GenBank/DDBJ whole genome shotgun (WGS) entry which is preliminary data.</text>
</comment>
<dbReference type="EC" id="1.3.98.3" evidence="5"/>
<feature type="binding site" evidence="16">
    <location>
        <position position="72"/>
    </location>
    <ligand>
        <name>[4Fe-4S] cluster</name>
        <dbReference type="ChEBI" id="CHEBI:49883"/>
        <note>4Fe-4S-S-AdoMet</note>
    </ligand>
</feature>
<keyword evidence="7" id="KW-0963">Cytoplasm</keyword>
<keyword evidence="6 16" id="KW-0004">4Fe-4S</keyword>
<dbReference type="EMBL" id="DRPZ01000262">
    <property type="protein sequence ID" value="HGY10444.1"/>
    <property type="molecule type" value="Genomic_DNA"/>
</dbReference>
<comment type="subunit">
    <text evidence="4">Monomer.</text>
</comment>
<comment type="subcellular location">
    <subcellularLocation>
        <location evidence="1">Cytoplasm</location>
    </subcellularLocation>
</comment>
<keyword evidence="9 16" id="KW-0479">Metal-binding</keyword>
<feature type="binding site" evidence="15">
    <location>
        <position position="179"/>
    </location>
    <ligand>
        <name>S-adenosyl-L-methionine</name>
        <dbReference type="ChEBI" id="CHEBI:59789"/>
        <label>2</label>
    </ligand>
</feature>
<feature type="binding site" evidence="15">
    <location>
        <position position="62"/>
    </location>
    <ligand>
        <name>S-adenosyl-L-methionine</name>
        <dbReference type="ChEBI" id="CHEBI:59789"/>
        <label>1</label>
    </ligand>
</feature>
<feature type="binding site" evidence="15">
    <location>
        <position position="152"/>
    </location>
    <ligand>
        <name>S-adenosyl-L-methionine</name>
        <dbReference type="ChEBI" id="CHEBI:59789"/>
        <label>1</label>
    </ligand>
</feature>
<feature type="non-terminal residue" evidence="18">
    <location>
        <position position="420"/>
    </location>
</feature>
<dbReference type="InterPro" id="IPR007197">
    <property type="entry name" value="rSAM"/>
</dbReference>
<dbReference type="UniPathway" id="UPA00251">
    <property type="reaction ID" value="UER00323"/>
</dbReference>
<comment type="similarity">
    <text evidence="3">Belongs to the anaerobic coproporphyrinogen-III oxidase family.</text>
</comment>
<keyword evidence="8 15" id="KW-0949">S-adenosyl-L-methionine</keyword>
<dbReference type="GO" id="GO:0005737">
    <property type="term" value="C:cytoplasm"/>
    <property type="evidence" value="ECO:0007669"/>
    <property type="project" value="UniProtKB-SubCell"/>
</dbReference>
<keyword evidence="13" id="KW-0627">Porphyrin biosynthesis</keyword>
<feature type="binding site" evidence="15">
    <location>
        <position position="341"/>
    </location>
    <ligand>
        <name>S-adenosyl-L-methionine</name>
        <dbReference type="ChEBI" id="CHEBI:59789"/>
        <label>1</label>
    </ligand>
</feature>
<evidence type="ECO:0000256" key="10">
    <source>
        <dbReference type="ARBA" id="ARBA00023002"/>
    </source>
</evidence>
<evidence type="ECO:0000256" key="9">
    <source>
        <dbReference type="ARBA" id="ARBA00022723"/>
    </source>
</evidence>
<keyword evidence="10 18" id="KW-0560">Oxidoreductase</keyword>
<reference evidence="18" key="1">
    <citation type="journal article" date="2020" name="mSystems">
        <title>Genome- and Community-Level Interaction Insights into Carbon Utilization and Element Cycling Functions of Hydrothermarchaeota in Hydrothermal Sediment.</title>
        <authorList>
            <person name="Zhou Z."/>
            <person name="Liu Y."/>
            <person name="Xu W."/>
            <person name="Pan J."/>
            <person name="Luo Z.H."/>
            <person name="Li M."/>
        </authorList>
    </citation>
    <scope>NUCLEOTIDE SEQUENCE [LARGE SCALE GENOMIC DNA]</scope>
    <source>
        <strain evidence="18">HyVt-570</strain>
    </source>
</reference>
<feature type="binding site" evidence="16">
    <location>
        <position position="75"/>
    </location>
    <ligand>
        <name>[4Fe-4S] cluster</name>
        <dbReference type="ChEBI" id="CHEBI:49883"/>
        <note>4Fe-4S-S-AdoMet</note>
    </ligand>
</feature>
<protein>
    <recommendedName>
        <fullName evidence="5">coproporphyrinogen dehydrogenase</fullName>
        <ecNumber evidence="5">1.3.98.3</ecNumber>
    </recommendedName>
</protein>
<dbReference type="InterPro" id="IPR013785">
    <property type="entry name" value="Aldolase_TIM"/>
</dbReference>
<dbReference type="SUPFAM" id="SSF102114">
    <property type="entry name" value="Radical SAM enzymes"/>
    <property type="match status" value="1"/>
</dbReference>
<evidence type="ECO:0000256" key="12">
    <source>
        <dbReference type="ARBA" id="ARBA00023014"/>
    </source>
</evidence>
<dbReference type="InterPro" id="IPR034505">
    <property type="entry name" value="Coproporphyrinogen-III_oxidase"/>
</dbReference>
<dbReference type="PIRSF" id="PIRSF000167">
    <property type="entry name" value="HemN"/>
    <property type="match status" value="1"/>
</dbReference>
<dbReference type="Gene3D" id="3.20.20.70">
    <property type="entry name" value="Aldolase class I"/>
    <property type="match status" value="1"/>
</dbReference>
<dbReference type="SFLD" id="SFLDG01065">
    <property type="entry name" value="anaerobic_coproporphyrinogen-I"/>
    <property type="match status" value="1"/>
</dbReference>
<dbReference type="NCBIfam" id="TIGR00538">
    <property type="entry name" value="hemN"/>
    <property type="match status" value="1"/>
</dbReference>
<evidence type="ECO:0000256" key="1">
    <source>
        <dbReference type="ARBA" id="ARBA00004496"/>
    </source>
</evidence>
<evidence type="ECO:0000256" key="7">
    <source>
        <dbReference type="ARBA" id="ARBA00022490"/>
    </source>
</evidence>
<feature type="binding site" evidence="15">
    <location>
        <begin position="120"/>
        <end position="121"/>
    </location>
    <ligand>
        <name>S-adenosyl-L-methionine</name>
        <dbReference type="ChEBI" id="CHEBI:59789"/>
        <label>2</label>
    </ligand>
</feature>
<feature type="binding site" evidence="15">
    <location>
        <begin position="74"/>
        <end position="76"/>
    </location>
    <ligand>
        <name>S-adenosyl-L-methionine</name>
        <dbReference type="ChEBI" id="CHEBI:59789"/>
        <label>2</label>
    </ligand>
</feature>
<dbReference type="AlphaFoldDB" id="A0A7C4VDN6"/>
<evidence type="ECO:0000256" key="11">
    <source>
        <dbReference type="ARBA" id="ARBA00023004"/>
    </source>
</evidence>
<evidence type="ECO:0000256" key="14">
    <source>
        <dbReference type="ARBA" id="ARBA00048321"/>
    </source>
</evidence>
<evidence type="ECO:0000256" key="13">
    <source>
        <dbReference type="ARBA" id="ARBA00023244"/>
    </source>
</evidence>
<evidence type="ECO:0000256" key="8">
    <source>
        <dbReference type="ARBA" id="ARBA00022691"/>
    </source>
</evidence>
<evidence type="ECO:0000256" key="16">
    <source>
        <dbReference type="PIRSR" id="PIRSR000167-2"/>
    </source>
</evidence>
<dbReference type="PANTHER" id="PTHR13932:SF6">
    <property type="entry name" value="OXYGEN-INDEPENDENT COPROPORPHYRINOGEN III OXIDASE"/>
    <property type="match status" value="1"/>
</dbReference>
<dbReference type="GO" id="GO:0006782">
    <property type="term" value="P:protoporphyrinogen IX biosynthetic process"/>
    <property type="evidence" value="ECO:0007669"/>
    <property type="project" value="UniProtKB-UniPathway"/>
</dbReference>
<dbReference type="InterPro" id="IPR006638">
    <property type="entry name" value="Elp3/MiaA/NifB-like_rSAM"/>
</dbReference>
<feature type="domain" description="Radical SAM core" evidence="17">
    <location>
        <begin position="53"/>
        <end position="290"/>
    </location>
</feature>
<dbReference type="GO" id="GO:0046872">
    <property type="term" value="F:metal ion binding"/>
    <property type="evidence" value="ECO:0007669"/>
    <property type="project" value="UniProtKB-KW"/>
</dbReference>
<comment type="catalytic activity">
    <reaction evidence="14">
        <text>coproporphyrinogen III + 2 S-adenosyl-L-methionine = protoporphyrinogen IX + 2 5'-deoxyadenosine + 2 L-methionine + 2 CO2</text>
        <dbReference type="Rhea" id="RHEA:15425"/>
        <dbReference type="ChEBI" id="CHEBI:16526"/>
        <dbReference type="ChEBI" id="CHEBI:17319"/>
        <dbReference type="ChEBI" id="CHEBI:57307"/>
        <dbReference type="ChEBI" id="CHEBI:57309"/>
        <dbReference type="ChEBI" id="CHEBI:57844"/>
        <dbReference type="ChEBI" id="CHEBI:59789"/>
        <dbReference type="EC" id="1.3.98.3"/>
    </reaction>
</comment>
<proteinExistence type="inferred from homology"/>
<dbReference type="GO" id="GO:0051989">
    <property type="term" value="F:coproporphyrinogen dehydrogenase activity"/>
    <property type="evidence" value="ECO:0007669"/>
    <property type="project" value="UniProtKB-EC"/>
</dbReference>
<comment type="cofactor">
    <cofactor evidence="16">
        <name>[4Fe-4S] cluster</name>
        <dbReference type="ChEBI" id="CHEBI:49883"/>
    </cofactor>
    <text evidence="16">Binds 1 [4Fe-4S] cluster. The cluster is coordinated with 3 cysteines and an exchangeable S-adenosyl-L-methionine.</text>
</comment>
<evidence type="ECO:0000256" key="2">
    <source>
        <dbReference type="ARBA" id="ARBA00004785"/>
    </source>
</evidence>
<accession>A0A7C4VDN6</accession>
<dbReference type="SMART" id="SM00729">
    <property type="entry name" value="Elp3"/>
    <property type="match status" value="1"/>
</dbReference>
<feature type="binding site" evidence="15">
    <location>
        <position position="250"/>
    </location>
    <ligand>
        <name>S-adenosyl-L-methionine</name>
        <dbReference type="ChEBI" id="CHEBI:59789"/>
        <label>2</label>
    </ligand>
</feature>
<evidence type="ECO:0000256" key="15">
    <source>
        <dbReference type="PIRSR" id="PIRSR000167-1"/>
    </source>
</evidence>
<evidence type="ECO:0000259" key="17">
    <source>
        <dbReference type="PROSITE" id="PS51918"/>
    </source>
</evidence>
<evidence type="ECO:0000256" key="5">
    <source>
        <dbReference type="ARBA" id="ARBA00011912"/>
    </source>
</evidence>
<dbReference type="PROSITE" id="PS51918">
    <property type="entry name" value="RADICAL_SAM"/>
    <property type="match status" value="1"/>
</dbReference>
<evidence type="ECO:0000256" key="6">
    <source>
        <dbReference type="ARBA" id="ARBA00022485"/>
    </source>
</evidence>
<dbReference type="PANTHER" id="PTHR13932">
    <property type="entry name" value="COPROPORPHYRINIGEN III OXIDASE"/>
    <property type="match status" value="1"/>
</dbReference>
<evidence type="ECO:0000313" key="18">
    <source>
        <dbReference type="EMBL" id="HGY10444.1"/>
    </source>
</evidence>
<dbReference type="GO" id="GO:0004109">
    <property type="term" value="F:coproporphyrinogen oxidase activity"/>
    <property type="evidence" value="ECO:0007669"/>
    <property type="project" value="InterPro"/>
</dbReference>
<feature type="binding site" evidence="15">
    <location>
        <position position="216"/>
    </location>
    <ligand>
        <name>S-adenosyl-L-methionine</name>
        <dbReference type="ChEBI" id="CHEBI:59789"/>
        <label>2</label>
    </ligand>
</feature>
<gene>
    <name evidence="18" type="primary">hemN</name>
    <name evidence="18" type="ORF">ENK37_10425</name>
</gene>
<feature type="binding site" evidence="15">
    <location>
        <position position="191"/>
    </location>
    <ligand>
        <name>S-adenosyl-L-methionine</name>
        <dbReference type="ChEBI" id="CHEBI:59789"/>
        <label>2</label>
    </ligand>
</feature>
<dbReference type="SFLD" id="SFLDS00029">
    <property type="entry name" value="Radical_SAM"/>
    <property type="match status" value="1"/>
</dbReference>
<dbReference type="GO" id="GO:0051539">
    <property type="term" value="F:4 iron, 4 sulfur cluster binding"/>
    <property type="evidence" value="ECO:0007669"/>
    <property type="project" value="UniProtKB-KW"/>
</dbReference>
<dbReference type="InterPro" id="IPR004558">
    <property type="entry name" value="Coprogen_oxidase_HemN"/>
</dbReference>
<keyword evidence="12 16" id="KW-0411">Iron-sulfur</keyword>
<sequence>MSTFGKETQQALEGLLERYDKPGPRYTSYPTAPVWSDEFAEEDWRAALARADASKDEPFSLYVHLPFCESMCFYCACNVIITQRREKARAYVDRLLLEVQRVAESLPNRRRVGQHHWGGGTPTYLPPEEIERLFRGIEAHFPLTEGAEVSIEVDPRVTSFAQLAVLRGLGFNRISMGIQDFDPRVQEAIHRVQSEERTHALIEEARRLGFESVNVDLVYGLPFQRPESFARTIGTIMDWKVDRVACYGFAHVPWVKKHQKALPTEALPSPAQRLRLLTLSLERFESAGYRHIGFDHFARPSDSLAIAADEGRLHRNFMGYTTRMGEGRAGEDMLMFGMTSIGEVAGAFGQNHKDLKTWTQAIDEGRLPIHRGMRRSADDEERRRIILDMMCNYEVRFADYEREGREPFAQRYAGALEELR</sequence>